<feature type="region of interest" description="Disordered" evidence="1">
    <location>
        <begin position="110"/>
        <end position="158"/>
    </location>
</feature>
<dbReference type="OrthoDB" id="7595602at2"/>
<feature type="compositionally biased region" description="Polar residues" evidence="1">
    <location>
        <begin position="67"/>
        <end position="80"/>
    </location>
</feature>
<feature type="region of interest" description="Disordered" evidence="1">
    <location>
        <begin position="41"/>
        <end position="80"/>
    </location>
</feature>
<keyword evidence="2" id="KW-1133">Transmembrane helix</keyword>
<feature type="transmembrane region" description="Helical" evidence="2">
    <location>
        <begin position="323"/>
        <end position="347"/>
    </location>
</feature>
<evidence type="ECO:0000313" key="4">
    <source>
        <dbReference type="Proteomes" id="UP000248134"/>
    </source>
</evidence>
<dbReference type="Proteomes" id="UP000248134">
    <property type="component" value="Unassembled WGS sequence"/>
</dbReference>
<name>A0A323UD74_RHOPL</name>
<keyword evidence="2" id="KW-0472">Membrane</keyword>
<dbReference type="EMBL" id="QKQS01000025">
    <property type="protein sequence ID" value="PZA10173.1"/>
    <property type="molecule type" value="Genomic_DNA"/>
</dbReference>
<accession>A0A323UD74</accession>
<dbReference type="AlphaFoldDB" id="A0A323UD74"/>
<evidence type="ECO:0000313" key="3">
    <source>
        <dbReference type="EMBL" id="PZA10173.1"/>
    </source>
</evidence>
<evidence type="ECO:0000256" key="1">
    <source>
        <dbReference type="SAM" id="MobiDB-lite"/>
    </source>
</evidence>
<proteinExistence type="predicted"/>
<sequence length="365" mass="38732">MRSATVWTIVLGIGAAAAVGAATWFARAPANSITTEPISITVTAPPPPPQVVQASADARTSGDADGPNSNVKGQAGQSPTITAAEHWFRSDAWMWDFMKQGEAGNVIASIETPRPRPPFRARPSGTPSLAQAQTSQPTDPPTPSPPTTAQSDEAACRARERSLGIVDNPGPCVDLAAIVANLPSGKYRFNRPKSAYVGEAFRLTLVLQTTPGQNVDDRFGGTSGEVVVRERPFAQALEATLRADDLKVEPAAAQARTATTAAPVEWTWMLTPQSQGEKRLIIEVVATIKVGADKHPVQVTTLHEAIVIQVGLLQQVKLYVAEFSGLIATLTGLLTALGGLFAFVPSARRFVFGLFRRDDPQQPTG</sequence>
<gene>
    <name evidence="3" type="ORF">DNX69_20375</name>
</gene>
<protein>
    <submittedName>
        <fullName evidence="3">Uncharacterized protein</fullName>
    </submittedName>
</protein>
<reference evidence="3 4" key="1">
    <citation type="submission" date="2018-06" db="EMBL/GenBank/DDBJ databases">
        <title>Draft Whole-Genome Sequence of the purple photosynthetic bacterium Rhodospeudomonas palustris XCP.</title>
        <authorList>
            <person name="Rayyan A."/>
            <person name="Meyer T.E."/>
            <person name="Kyndt J.A."/>
        </authorList>
    </citation>
    <scope>NUCLEOTIDE SEQUENCE [LARGE SCALE GENOMIC DNA]</scope>
    <source>
        <strain evidence="3 4">XCP</strain>
    </source>
</reference>
<keyword evidence="2" id="KW-0812">Transmembrane</keyword>
<organism evidence="3 4">
    <name type="scientific">Rhodopseudomonas palustris</name>
    <dbReference type="NCBI Taxonomy" id="1076"/>
    <lineage>
        <taxon>Bacteria</taxon>
        <taxon>Pseudomonadati</taxon>
        <taxon>Pseudomonadota</taxon>
        <taxon>Alphaproteobacteria</taxon>
        <taxon>Hyphomicrobiales</taxon>
        <taxon>Nitrobacteraceae</taxon>
        <taxon>Rhodopseudomonas</taxon>
    </lineage>
</organism>
<evidence type="ECO:0000256" key="2">
    <source>
        <dbReference type="SAM" id="Phobius"/>
    </source>
</evidence>
<comment type="caution">
    <text evidence="3">The sequence shown here is derived from an EMBL/GenBank/DDBJ whole genome shotgun (WGS) entry which is preliminary data.</text>
</comment>
<dbReference type="RefSeq" id="WP_110787826.1">
    <property type="nucleotide sequence ID" value="NZ_QKQS01000025.1"/>
</dbReference>